<dbReference type="InterPro" id="IPR052190">
    <property type="entry name" value="Euk-Arch_PrmC-MTase"/>
</dbReference>
<gene>
    <name evidence="6" type="ORF">ENU08_04670</name>
    <name evidence="5" type="ORF">ENU41_01710</name>
</gene>
<dbReference type="EMBL" id="DTBD01000039">
    <property type="protein sequence ID" value="HGQ64519.1"/>
    <property type="molecule type" value="Genomic_DNA"/>
</dbReference>
<dbReference type="InterPro" id="IPR007848">
    <property type="entry name" value="Small_mtfrase_dom"/>
</dbReference>
<evidence type="ECO:0000313" key="6">
    <source>
        <dbReference type="EMBL" id="HGQ64519.1"/>
    </source>
</evidence>
<evidence type="ECO:0000259" key="4">
    <source>
        <dbReference type="Pfam" id="PF05175"/>
    </source>
</evidence>
<dbReference type="PANTHER" id="PTHR45875">
    <property type="entry name" value="METHYLTRANSFERASE N6AMT1"/>
    <property type="match status" value="1"/>
</dbReference>
<keyword evidence="1" id="KW-0489">Methyltransferase</keyword>
<dbReference type="GO" id="GO:0032259">
    <property type="term" value="P:methylation"/>
    <property type="evidence" value="ECO:0007669"/>
    <property type="project" value="UniProtKB-KW"/>
</dbReference>
<dbReference type="GO" id="GO:0008757">
    <property type="term" value="F:S-adenosylmethionine-dependent methyltransferase activity"/>
    <property type="evidence" value="ECO:0007669"/>
    <property type="project" value="TreeGrafter"/>
</dbReference>
<protein>
    <recommendedName>
        <fullName evidence="4">Methyltransferase small domain-containing protein</fullName>
    </recommendedName>
</protein>
<dbReference type="CDD" id="cd02440">
    <property type="entry name" value="AdoMet_MTases"/>
    <property type="match status" value="1"/>
</dbReference>
<evidence type="ECO:0000256" key="1">
    <source>
        <dbReference type="ARBA" id="ARBA00022603"/>
    </source>
</evidence>
<sequence length="228" mass="25891">MEKESIPTCTGRYKEIGYNRKEHNIVVKTLNNVVIKLFEGVYAPSDDSEVLLKAVKYSIVTRKLKSIDIAVEIGSGSGYITARLLSENKISYAIMIDLDPYAVYSSWNTLKINNIDDKADLVQCDGASCIRSSIVELVYFNPPYLPVCDDIPGAVAWNGGKDGLEVWEKFFIESLRICRNRCSIVYVFSTLQNMKKMFRYIASCKHIELMICEPFFYETICGVMVECH</sequence>
<dbReference type="Gene3D" id="3.40.50.150">
    <property type="entry name" value="Vaccinia Virus protein VP39"/>
    <property type="match status" value="1"/>
</dbReference>
<proteinExistence type="predicted"/>
<keyword evidence="3" id="KW-0949">S-adenosyl-L-methionine</keyword>
<keyword evidence="2" id="KW-0808">Transferase</keyword>
<dbReference type="GO" id="GO:0035657">
    <property type="term" value="C:eRF1 methyltransferase complex"/>
    <property type="evidence" value="ECO:0007669"/>
    <property type="project" value="TreeGrafter"/>
</dbReference>
<dbReference type="EMBL" id="DTCK01000010">
    <property type="protein sequence ID" value="HGQ35381.1"/>
    <property type="molecule type" value="Genomic_DNA"/>
</dbReference>
<evidence type="ECO:0000256" key="3">
    <source>
        <dbReference type="ARBA" id="ARBA00022691"/>
    </source>
</evidence>
<feature type="domain" description="Methyltransferase small" evidence="4">
    <location>
        <begin position="70"/>
        <end position="144"/>
    </location>
</feature>
<dbReference type="InterPro" id="IPR029063">
    <property type="entry name" value="SAM-dependent_MTases_sf"/>
</dbReference>
<evidence type="ECO:0000256" key="2">
    <source>
        <dbReference type="ARBA" id="ARBA00022679"/>
    </source>
</evidence>
<dbReference type="AlphaFoldDB" id="A0A7C4JKG1"/>
<accession>A0A7C4JKG1</accession>
<dbReference type="SUPFAM" id="SSF53335">
    <property type="entry name" value="S-adenosyl-L-methionine-dependent methyltransferases"/>
    <property type="match status" value="1"/>
</dbReference>
<comment type="caution">
    <text evidence="6">The sequence shown here is derived from an EMBL/GenBank/DDBJ whole genome shotgun (WGS) entry which is preliminary data.</text>
</comment>
<dbReference type="Pfam" id="PF05175">
    <property type="entry name" value="MTS"/>
    <property type="match status" value="1"/>
</dbReference>
<dbReference type="PANTHER" id="PTHR45875:SF1">
    <property type="entry name" value="METHYLTRANSFERASE N6AMT1"/>
    <property type="match status" value="1"/>
</dbReference>
<evidence type="ECO:0000313" key="5">
    <source>
        <dbReference type="EMBL" id="HGQ35381.1"/>
    </source>
</evidence>
<name>A0A7C4JKG1_9CREN</name>
<organism evidence="6">
    <name type="scientific">Ignisphaera aggregans</name>
    <dbReference type="NCBI Taxonomy" id="334771"/>
    <lineage>
        <taxon>Archaea</taxon>
        <taxon>Thermoproteota</taxon>
        <taxon>Thermoprotei</taxon>
        <taxon>Desulfurococcales</taxon>
        <taxon>Desulfurococcaceae</taxon>
        <taxon>Ignisphaera</taxon>
    </lineage>
</organism>
<reference evidence="6" key="1">
    <citation type="journal article" date="2020" name="mSystems">
        <title>Genome- and Community-Level Interaction Insights into Carbon Utilization and Element Cycling Functions of Hydrothermarchaeota in Hydrothermal Sediment.</title>
        <authorList>
            <person name="Zhou Z."/>
            <person name="Liu Y."/>
            <person name="Xu W."/>
            <person name="Pan J."/>
            <person name="Luo Z.H."/>
            <person name="Li M."/>
        </authorList>
    </citation>
    <scope>NUCLEOTIDE SEQUENCE [LARGE SCALE GENOMIC DNA]</scope>
    <source>
        <strain evidence="6">SpSt-637</strain>
        <strain evidence="5">SpSt-667</strain>
    </source>
</reference>
<dbReference type="GO" id="GO:0008276">
    <property type="term" value="F:protein methyltransferase activity"/>
    <property type="evidence" value="ECO:0007669"/>
    <property type="project" value="TreeGrafter"/>
</dbReference>